<keyword evidence="3" id="KW-0808">Transferase</keyword>
<dbReference type="HOGENOM" id="CLU_009583_2_5_9"/>
<dbReference type="PANTHER" id="PTHR12526:SF638">
    <property type="entry name" value="SPORE COAT PROTEIN SA"/>
    <property type="match status" value="1"/>
</dbReference>
<dbReference type="EC" id="2.4.-.-" evidence="3"/>
<name>C0C2B9_9FIRM</name>
<dbReference type="Pfam" id="PF00534">
    <property type="entry name" value="Glycos_transf_1"/>
    <property type="match status" value="1"/>
</dbReference>
<dbReference type="Pfam" id="PF13477">
    <property type="entry name" value="Glyco_trans_4_2"/>
    <property type="match status" value="1"/>
</dbReference>
<feature type="domain" description="Glycosyltransferase subfamily 4-like N-terminal" evidence="2">
    <location>
        <begin position="2"/>
        <end position="137"/>
    </location>
</feature>
<keyword evidence="4" id="KW-1185">Reference proteome</keyword>
<dbReference type="Proteomes" id="UP000004893">
    <property type="component" value="Unassembled WGS sequence"/>
</dbReference>
<dbReference type="GO" id="GO:0016757">
    <property type="term" value="F:glycosyltransferase activity"/>
    <property type="evidence" value="ECO:0007669"/>
    <property type="project" value="UniProtKB-KW"/>
</dbReference>
<dbReference type="EMBL" id="ABYI02000023">
    <property type="protein sequence ID" value="EEG73543.1"/>
    <property type="molecule type" value="Genomic_DNA"/>
</dbReference>
<dbReference type="InterPro" id="IPR028098">
    <property type="entry name" value="Glyco_trans_4-like_N"/>
</dbReference>
<proteinExistence type="predicted"/>
<evidence type="ECO:0000313" key="3">
    <source>
        <dbReference type="EMBL" id="EEG73543.1"/>
    </source>
</evidence>
<feature type="domain" description="Glycosyl transferase family 1" evidence="1">
    <location>
        <begin position="174"/>
        <end position="343"/>
    </location>
</feature>
<dbReference type="eggNOG" id="COG0438">
    <property type="taxonomic scope" value="Bacteria"/>
</dbReference>
<accession>C0C2B9</accession>
<dbReference type="AlphaFoldDB" id="C0C2B9"/>
<sequence>MKIMLLSAARSIHTVKWANAIAERNHEVYLVCNRGHEAHTDDLNTDIEQIILKYSGTVGYYFNSRELSRVVKDIQPDVVNVHYASGYGTLARKAHIKTPLLLSVWGSDVYDFPYESRLKKSILKRNVNFATKLASTSYCMADQLRCVMDKQDLEIIVTPFGVDLTLFEPNNYSQRKSSEEIVIGNIKALEPQYGIDKLLYAIDILNKKLSKDTNWNKNLVVKIYGSGSQKSYLEELAKKKGIGDIVKFEGRISNMDVPKALSDFDIFCAMSQRESFGVAVVEAMAMEVPVVVSDVDGFREVVKNKETGIIINRDDVYAMAGALEELVRDEVKRISYGKAGRKRVQALYDWNKNVDLMEKIYNKLIKTG</sequence>
<keyword evidence="3" id="KW-0328">Glycosyltransferase</keyword>
<dbReference type="STRING" id="553973.CLOHYLEM_06225"/>
<dbReference type="RefSeq" id="WP_006443577.1">
    <property type="nucleotide sequence ID" value="NZ_CP036524.1"/>
</dbReference>
<evidence type="ECO:0000259" key="2">
    <source>
        <dbReference type="Pfam" id="PF13477"/>
    </source>
</evidence>
<evidence type="ECO:0000313" key="4">
    <source>
        <dbReference type="Proteomes" id="UP000004893"/>
    </source>
</evidence>
<dbReference type="PANTHER" id="PTHR12526">
    <property type="entry name" value="GLYCOSYLTRANSFERASE"/>
    <property type="match status" value="1"/>
</dbReference>
<dbReference type="InterPro" id="IPR001296">
    <property type="entry name" value="Glyco_trans_1"/>
</dbReference>
<gene>
    <name evidence="3" type="ORF">CLOHYLEM_06225</name>
</gene>
<protein>
    <submittedName>
        <fullName evidence="3">Glycosyltransferase, group 1 family protein</fullName>
        <ecNumber evidence="3">2.4.-.-</ecNumber>
    </submittedName>
</protein>
<organism evidence="3 4">
    <name type="scientific">[Clostridium] hylemonae DSM 15053</name>
    <dbReference type="NCBI Taxonomy" id="553973"/>
    <lineage>
        <taxon>Bacteria</taxon>
        <taxon>Bacillati</taxon>
        <taxon>Bacillota</taxon>
        <taxon>Clostridia</taxon>
        <taxon>Lachnospirales</taxon>
        <taxon>Lachnospiraceae</taxon>
    </lineage>
</organism>
<reference evidence="3" key="1">
    <citation type="submission" date="2009-02" db="EMBL/GenBank/DDBJ databases">
        <authorList>
            <person name="Fulton L."/>
            <person name="Clifton S."/>
            <person name="Fulton B."/>
            <person name="Xu J."/>
            <person name="Minx P."/>
            <person name="Pepin K.H."/>
            <person name="Johnson M."/>
            <person name="Bhonagiri V."/>
            <person name="Nash W.E."/>
            <person name="Mardis E.R."/>
            <person name="Wilson R.K."/>
        </authorList>
    </citation>
    <scope>NUCLEOTIDE SEQUENCE [LARGE SCALE GENOMIC DNA]</scope>
    <source>
        <strain evidence="3">DSM 15053</strain>
    </source>
</reference>
<reference evidence="3" key="2">
    <citation type="submission" date="2013-06" db="EMBL/GenBank/DDBJ databases">
        <title>Draft genome sequence of Clostridium hylemonae (DSM 15053).</title>
        <authorList>
            <person name="Sudarsanam P."/>
            <person name="Ley R."/>
            <person name="Guruge J."/>
            <person name="Turnbaugh P.J."/>
            <person name="Mahowald M."/>
            <person name="Liep D."/>
            <person name="Gordon J."/>
        </authorList>
    </citation>
    <scope>NUCLEOTIDE SEQUENCE</scope>
    <source>
        <strain evidence="3">DSM 15053</strain>
    </source>
</reference>
<dbReference type="Gene3D" id="3.40.50.2000">
    <property type="entry name" value="Glycogen Phosphorylase B"/>
    <property type="match status" value="2"/>
</dbReference>
<dbReference type="OrthoDB" id="9810929at2"/>
<comment type="caution">
    <text evidence="3">The sequence shown here is derived from an EMBL/GenBank/DDBJ whole genome shotgun (WGS) entry which is preliminary data.</text>
</comment>
<dbReference type="SUPFAM" id="SSF53756">
    <property type="entry name" value="UDP-Glycosyltransferase/glycogen phosphorylase"/>
    <property type="match status" value="1"/>
</dbReference>
<evidence type="ECO:0000259" key="1">
    <source>
        <dbReference type="Pfam" id="PF00534"/>
    </source>
</evidence>